<accession>A0ABV1FTR5</accession>
<keyword evidence="3" id="KW-1185">Reference proteome</keyword>
<feature type="signal peptide" evidence="1">
    <location>
        <begin position="1"/>
        <end position="20"/>
    </location>
</feature>
<dbReference type="Proteomes" id="UP001487296">
    <property type="component" value="Unassembled WGS sequence"/>
</dbReference>
<organism evidence="2 3">
    <name type="scientific">Hallella faecis</name>
    <dbReference type="NCBI Taxonomy" id="2841596"/>
    <lineage>
        <taxon>Bacteria</taxon>
        <taxon>Pseudomonadati</taxon>
        <taxon>Bacteroidota</taxon>
        <taxon>Bacteroidia</taxon>
        <taxon>Bacteroidales</taxon>
        <taxon>Prevotellaceae</taxon>
        <taxon>Hallella</taxon>
    </lineage>
</organism>
<feature type="chain" id="PRO_5047182645" description="Secreted protein" evidence="1">
    <location>
        <begin position="21"/>
        <end position="161"/>
    </location>
</feature>
<dbReference type="RefSeq" id="WP_215760890.1">
    <property type="nucleotide sequence ID" value="NZ_JAHKBE010000091.1"/>
</dbReference>
<dbReference type="EMBL" id="JBBNFP010000087">
    <property type="protein sequence ID" value="MEQ2487811.1"/>
    <property type="molecule type" value="Genomic_DNA"/>
</dbReference>
<evidence type="ECO:0000256" key="1">
    <source>
        <dbReference type="SAM" id="SignalP"/>
    </source>
</evidence>
<reference evidence="2 3" key="1">
    <citation type="submission" date="2024-04" db="EMBL/GenBank/DDBJ databases">
        <title>Human intestinal bacterial collection.</title>
        <authorList>
            <person name="Pauvert C."/>
            <person name="Hitch T.C.A."/>
            <person name="Clavel T."/>
        </authorList>
    </citation>
    <scope>NUCLEOTIDE SEQUENCE [LARGE SCALE GENOMIC DNA]</scope>
    <source>
        <strain evidence="2 3">CLA-AA-H145</strain>
    </source>
</reference>
<evidence type="ECO:0000313" key="3">
    <source>
        <dbReference type="Proteomes" id="UP001487296"/>
    </source>
</evidence>
<evidence type="ECO:0000313" key="2">
    <source>
        <dbReference type="EMBL" id="MEQ2487811.1"/>
    </source>
</evidence>
<name>A0ABV1FTR5_9BACT</name>
<protein>
    <recommendedName>
        <fullName evidence="4">Secreted protein</fullName>
    </recommendedName>
</protein>
<gene>
    <name evidence="2" type="ORF">AAAT34_12270</name>
</gene>
<comment type="caution">
    <text evidence="2">The sequence shown here is derived from an EMBL/GenBank/DDBJ whole genome shotgun (WGS) entry which is preliminary data.</text>
</comment>
<sequence>MKKTLLLLLIALVLPIPSFARIDVQCIVRTLHQKGNGWGAYSGVYSDPVKCTVSFISGAEFKIRRPSAEKYALIWFSRDECAVIKLEPKKAVPVEKLSIEDLPDITGGSGNVFGEKDNGEEIDDMGMPYRWEINFHDRNNNYKYVDPRLQRIWMSDYPLFI</sequence>
<evidence type="ECO:0008006" key="4">
    <source>
        <dbReference type="Google" id="ProtNLM"/>
    </source>
</evidence>
<keyword evidence="1" id="KW-0732">Signal</keyword>
<proteinExistence type="predicted"/>